<dbReference type="CDD" id="cd03676">
    <property type="entry name" value="NUDIX_Tnr3_like"/>
    <property type="match status" value="1"/>
</dbReference>
<dbReference type="InterPro" id="IPR015797">
    <property type="entry name" value="NUDIX_hydrolase-like_dom_sf"/>
</dbReference>
<dbReference type="PANTHER" id="PTHR13622:SF8">
    <property type="entry name" value="THIAMIN PYROPHOSPHOKINASE 1"/>
    <property type="match status" value="1"/>
</dbReference>
<gene>
    <name evidence="2" type="ORF">NADFUDRAFT_81129</name>
</gene>
<dbReference type="Proteomes" id="UP000095009">
    <property type="component" value="Unassembled WGS sequence"/>
</dbReference>
<sequence>MSLSNLDLVNLCDSVPYPGTEAHQAIEDNCYRFYSHDGVQLGLMIPVVVKALGEYNQYFNIDETKRTISLDTSLDTEAARSAAIAQVSMDWKLKKLFHNLEGWRNELYAVYNPTRTIYFLIERAVSVLFGVNTYGVHITGYVPPNPAKGTALKLWIPRRSYTKPTFPGMLDNCVAGGLGYPHGLFQTAIKECEEEAGLKEEYVKTHLKPAGVISYIYRKLAVFDSEDGILQPEVEYVYDLVIEEGIIPEPCDGEVDQFFLMELEEVLNELAKGSFKPNSAIVTIDFLIRHGLITPETETNYMEICSRIHRRLPNPSF</sequence>
<dbReference type="PROSITE" id="PS51462">
    <property type="entry name" value="NUDIX"/>
    <property type="match status" value="1"/>
</dbReference>
<keyword evidence="3" id="KW-1185">Reference proteome</keyword>
<accession>A0A1E3PRJ7</accession>
<dbReference type="OrthoDB" id="10261522at2759"/>
<dbReference type="FunFam" id="3.90.79.10:FF:000019">
    <property type="entry name" value="Thiamin pyrophosphokinase, putative"/>
    <property type="match status" value="1"/>
</dbReference>
<reference evidence="2 3" key="1">
    <citation type="journal article" date="2016" name="Proc. Natl. Acad. Sci. U.S.A.">
        <title>Comparative genomics of biotechnologically important yeasts.</title>
        <authorList>
            <person name="Riley R."/>
            <person name="Haridas S."/>
            <person name="Wolfe K.H."/>
            <person name="Lopes M.R."/>
            <person name="Hittinger C.T."/>
            <person name="Goeker M."/>
            <person name="Salamov A.A."/>
            <person name="Wisecaver J.H."/>
            <person name="Long T.M."/>
            <person name="Calvey C.H."/>
            <person name="Aerts A.L."/>
            <person name="Barry K.W."/>
            <person name="Choi C."/>
            <person name="Clum A."/>
            <person name="Coughlan A.Y."/>
            <person name="Deshpande S."/>
            <person name="Douglass A.P."/>
            <person name="Hanson S.J."/>
            <person name="Klenk H.-P."/>
            <person name="LaButti K.M."/>
            <person name="Lapidus A."/>
            <person name="Lindquist E.A."/>
            <person name="Lipzen A.M."/>
            <person name="Meier-Kolthoff J.P."/>
            <person name="Ohm R.A."/>
            <person name="Otillar R.P."/>
            <person name="Pangilinan J.L."/>
            <person name="Peng Y."/>
            <person name="Rokas A."/>
            <person name="Rosa C.A."/>
            <person name="Scheuner C."/>
            <person name="Sibirny A.A."/>
            <person name="Slot J.C."/>
            <person name="Stielow J.B."/>
            <person name="Sun H."/>
            <person name="Kurtzman C.P."/>
            <person name="Blackwell M."/>
            <person name="Grigoriev I.V."/>
            <person name="Jeffries T.W."/>
        </authorList>
    </citation>
    <scope>NUCLEOTIDE SEQUENCE [LARGE SCALE GENOMIC DNA]</scope>
    <source>
        <strain evidence="2 3">DSM 6958</strain>
    </source>
</reference>
<evidence type="ECO:0000259" key="1">
    <source>
        <dbReference type="PROSITE" id="PS51462"/>
    </source>
</evidence>
<dbReference type="STRING" id="857566.A0A1E3PRJ7"/>
<name>A0A1E3PRJ7_9ASCO</name>
<dbReference type="InterPro" id="IPR000086">
    <property type="entry name" value="NUDIX_hydrolase_dom"/>
</dbReference>
<dbReference type="InterPro" id="IPR031804">
    <property type="entry name" value="DUF4743"/>
</dbReference>
<dbReference type="Gene3D" id="3.90.79.10">
    <property type="entry name" value="Nucleoside Triphosphate Pyrophosphohydrolase"/>
    <property type="match status" value="1"/>
</dbReference>
<feature type="domain" description="Nudix hydrolase" evidence="1">
    <location>
        <begin position="131"/>
        <end position="283"/>
    </location>
</feature>
<organism evidence="2 3">
    <name type="scientific">Nadsonia fulvescens var. elongata DSM 6958</name>
    <dbReference type="NCBI Taxonomy" id="857566"/>
    <lineage>
        <taxon>Eukaryota</taxon>
        <taxon>Fungi</taxon>
        <taxon>Dikarya</taxon>
        <taxon>Ascomycota</taxon>
        <taxon>Saccharomycotina</taxon>
        <taxon>Dipodascomycetes</taxon>
        <taxon>Dipodascales</taxon>
        <taxon>Dipodascales incertae sedis</taxon>
        <taxon>Nadsonia</taxon>
    </lineage>
</organism>
<proteinExistence type="predicted"/>
<dbReference type="PANTHER" id="PTHR13622">
    <property type="entry name" value="THIAMIN PYROPHOSPHOKINASE"/>
    <property type="match status" value="1"/>
</dbReference>
<protein>
    <recommendedName>
        <fullName evidence="1">Nudix hydrolase domain-containing protein</fullName>
    </recommendedName>
</protein>
<dbReference type="GO" id="GO:0044715">
    <property type="term" value="F:8-oxo-dGDP phosphatase activity"/>
    <property type="evidence" value="ECO:0007669"/>
    <property type="project" value="EnsemblFungi"/>
</dbReference>
<dbReference type="Pfam" id="PF00293">
    <property type="entry name" value="NUDIX"/>
    <property type="match status" value="1"/>
</dbReference>
<dbReference type="SUPFAM" id="SSF55811">
    <property type="entry name" value="Nudix"/>
    <property type="match status" value="1"/>
</dbReference>
<dbReference type="Pfam" id="PF15916">
    <property type="entry name" value="DUF4743"/>
    <property type="match status" value="1"/>
</dbReference>
<dbReference type="EMBL" id="KV454406">
    <property type="protein sequence ID" value="ODQ68039.1"/>
    <property type="molecule type" value="Genomic_DNA"/>
</dbReference>
<evidence type="ECO:0000313" key="3">
    <source>
        <dbReference type="Proteomes" id="UP000095009"/>
    </source>
</evidence>
<dbReference type="AlphaFoldDB" id="A0A1E3PRJ7"/>
<evidence type="ECO:0000313" key="2">
    <source>
        <dbReference type="EMBL" id="ODQ68039.1"/>
    </source>
</evidence>